<sequence>MPFFHDVVIAPELCSWSTIQEGFNAKARFSLTDFCTKVKKRY</sequence>
<protein>
    <submittedName>
        <fullName evidence="1">Uncharacterized protein</fullName>
    </submittedName>
</protein>
<evidence type="ECO:0000313" key="1">
    <source>
        <dbReference type="EMBL" id="JAH90494.1"/>
    </source>
</evidence>
<reference evidence="1" key="2">
    <citation type="journal article" date="2015" name="Fish Shellfish Immunol.">
        <title>Early steps in the European eel (Anguilla anguilla)-Vibrio vulnificus interaction in the gills: Role of the RtxA13 toxin.</title>
        <authorList>
            <person name="Callol A."/>
            <person name="Pajuelo D."/>
            <person name="Ebbesson L."/>
            <person name="Teles M."/>
            <person name="MacKenzie S."/>
            <person name="Amaro C."/>
        </authorList>
    </citation>
    <scope>NUCLEOTIDE SEQUENCE</scope>
</reference>
<name>A0A0E9WJC1_ANGAN</name>
<reference evidence="1" key="1">
    <citation type="submission" date="2014-11" db="EMBL/GenBank/DDBJ databases">
        <authorList>
            <person name="Amaro Gonzalez C."/>
        </authorList>
    </citation>
    <scope>NUCLEOTIDE SEQUENCE</scope>
</reference>
<organism evidence="1">
    <name type="scientific">Anguilla anguilla</name>
    <name type="common">European freshwater eel</name>
    <name type="synonym">Muraena anguilla</name>
    <dbReference type="NCBI Taxonomy" id="7936"/>
    <lineage>
        <taxon>Eukaryota</taxon>
        <taxon>Metazoa</taxon>
        <taxon>Chordata</taxon>
        <taxon>Craniata</taxon>
        <taxon>Vertebrata</taxon>
        <taxon>Euteleostomi</taxon>
        <taxon>Actinopterygii</taxon>
        <taxon>Neopterygii</taxon>
        <taxon>Teleostei</taxon>
        <taxon>Anguilliformes</taxon>
        <taxon>Anguillidae</taxon>
        <taxon>Anguilla</taxon>
    </lineage>
</organism>
<proteinExistence type="predicted"/>
<dbReference type="EMBL" id="GBXM01018083">
    <property type="protein sequence ID" value="JAH90494.1"/>
    <property type="molecule type" value="Transcribed_RNA"/>
</dbReference>
<accession>A0A0E9WJC1</accession>
<dbReference type="AlphaFoldDB" id="A0A0E9WJC1"/>